<dbReference type="Gene3D" id="3.30.559.10">
    <property type="entry name" value="Chloramphenicol acetyltransferase-like domain"/>
    <property type="match status" value="1"/>
</dbReference>
<sequence length="444" mass="48200">MSSATRLRKLGLLERFHSTRNYLGHDSCVVASAQYTSQDGTTLSKDTLFPALRMLIETHAPLGVKIQGDEATADVYLVRLPTIDLSRIVVFSAKDSAHLQEAYESHLSRGFQTQGELPLWRVEVLADNTVIFAVHHTIADGLSSMAFHLHLFRALQKTDSVADASDIVHVPTDNAYLPPVDKATDVRPSFGTIFNAACSLLAPTSWTKLGSAWTGLPSPSIPDLTTHVRFLSFPAEQITALTKAARNHKATLTAALYVLLVSVASRLIADSGVEGKQYKRIGACVALSMHGVAGVPNDVMCDYASIFRGYPRLASEFSWIEAARVAKILQEQKRKGRETVGTLYLLFGNHIGYLKSHLSGKREGAFALSNLGRVEQPDVEGKWSMGRTAFAQCDVVTGCAFYVNVAGDPSGGINCTFTWGKSSVDVAFIEQLIKGAQESVAEII</sequence>
<dbReference type="InterPro" id="IPR052058">
    <property type="entry name" value="Alcohol_O-acetyltransferase"/>
</dbReference>
<evidence type="ECO:0000313" key="1">
    <source>
        <dbReference type="EMBL" id="KAK7051988.1"/>
    </source>
</evidence>
<dbReference type="Proteomes" id="UP001362999">
    <property type="component" value="Unassembled WGS sequence"/>
</dbReference>
<dbReference type="Pfam" id="PF07247">
    <property type="entry name" value="AATase"/>
    <property type="match status" value="2"/>
</dbReference>
<dbReference type="PANTHER" id="PTHR28037:SF1">
    <property type="entry name" value="ALCOHOL O-ACETYLTRANSFERASE 1-RELATED"/>
    <property type="match status" value="1"/>
</dbReference>
<evidence type="ECO:0000313" key="2">
    <source>
        <dbReference type="Proteomes" id="UP001362999"/>
    </source>
</evidence>
<dbReference type="AlphaFoldDB" id="A0AAW0DJH6"/>
<dbReference type="GO" id="GO:0008080">
    <property type="term" value="F:N-acetyltransferase activity"/>
    <property type="evidence" value="ECO:0007669"/>
    <property type="project" value="TreeGrafter"/>
</dbReference>
<dbReference type="InterPro" id="IPR010828">
    <property type="entry name" value="Atf2/Sli1-like"/>
</dbReference>
<dbReference type="PANTHER" id="PTHR28037">
    <property type="entry name" value="ALCOHOL O-ACETYLTRANSFERASE 1-RELATED"/>
    <property type="match status" value="1"/>
</dbReference>
<dbReference type="InterPro" id="IPR023213">
    <property type="entry name" value="CAT-like_dom_sf"/>
</dbReference>
<dbReference type="SUPFAM" id="SSF52777">
    <property type="entry name" value="CoA-dependent acyltransferases"/>
    <property type="match status" value="1"/>
</dbReference>
<organism evidence="1 2">
    <name type="scientific">Favolaschia claudopus</name>
    <dbReference type="NCBI Taxonomy" id="2862362"/>
    <lineage>
        <taxon>Eukaryota</taxon>
        <taxon>Fungi</taxon>
        <taxon>Dikarya</taxon>
        <taxon>Basidiomycota</taxon>
        <taxon>Agaricomycotina</taxon>
        <taxon>Agaricomycetes</taxon>
        <taxon>Agaricomycetidae</taxon>
        <taxon>Agaricales</taxon>
        <taxon>Marasmiineae</taxon>
        <taxon>Mycenaceae</taxon>
        <taxon>Favolaschia</taxon>
    </lineage>
</organism>
<reference evidence="1 2" key="1">
    <citation type="journal article" date="2024" name="J Genomics">
        <title>Draft genome sequencing and assembly of Favolaschia claudopus CIRM-BRFM 2984 isolated from oak limbs.</title>
        <authorList>
            <person name="Navarro D."/>
            <person name="Drula E."/>
            <person name="Chaduli D."/>
            <person name="Cazenave R."/>
            <person name="Ahrendt S."/>
            <person name="Wang J."/>
            <person name="Lipzen A."/>
            <person name="Daum C."/>
            <person name="Barry K."/>
            <person name="Grigoriev I.V."/>
            <person name="Favel A."/>
            <person name="Rosso M.N."/>
            <person name="Martin F."/>
        </authorList>
    </citation>
    <scope>NUCLEOTIDE SEQUENCE [LARGE SCALE GENOMIC DNA]</scope>
    <source>
        <strain evidence="1 2">CIRM-BRFM 2984</strain>
    </source>
</reference>
<proteinExistence type="predicted"/>
<gene>
    <name evidence="1" type="ORF">R3P38DRAFT_2603184</name>
</gene>
<keyword evidence="2" id="KW-1185">Reference proteome</keyword>
<dbReference type="EMBL" id="JAWWNJ010000007">
    <property type="protein sequence ID" value="KAK7051988.1"/>
    <property type="molecule type" value="Genomic_DNA"/>
</dbReference>
<accession>A0AAW0DJH6</accession>
<comment type="caution">
    <text evidence="1">The sequence shown here is derived from an EMBL/GenBank/DDBJ whole genome shotgun (WGS) entry which is preliminary data.</text>
</comment>
<protein>
    <submittedName>
        <fullName evidence="1">Alcohol acetyltransferase</fullName>
    </submittedName>
</protein>
<name>A0AAW0DJH6_9AGAR</name>